<evidence type="ECO:0000313" key="2">
    <source>
        <dbReference type="Proteomes" id="UP000028838"/>
    </source>
</evidence>
<organism evidence="1 2">
    <name type="scientific">Toxoplasma gondii FOU</name>
    <dbReference type="NCBI Taxonomy" id="943167"/>
    <lineage>
        <taxon>Eukaryota</taxon>
        <taxon>Sar</taxon>
        <taxon>Alveolata</taxon>
        <taxon>Apicomplexa</taxon>
        <taxon>Conoidasida</taxon>
        <taxon>Coccidia</taxon>
        <taxon>Eucoccidiorida</taxon>
        <taxon>Eimeriorina</taxon>
        <taxon>Sarcocystidae</taxon>
        <taxon>Toxoplasma</taxon>
    </lineage>
</organism>
<comment type="caution">
    <text evidence="1">The sequence shown here is derived from an EMBL/GenBank/DDBJ whole genome shotgun (WGS) entry which is preliminary data.</text>
</comment>
<dbReference type="VEuPathDB" id="ToxoDB:TGFOU_222270B"/>
<gene>
    <name evidence="1" type="ORF">TGFOU_222270B</name>
</gene>
<protein>
    <submittedName>
        <fullName evidence="1">Uncharacterized protein</fullName>
    </submittedName>
</protein>
<feature type="non-terminal residue" evidence="1">
    <location>
        <position position="10"/>
    </location>
</feature>
<name>A0A086KTN3_TOXGO</name>
<sequence>RELQRGTRRR</sequence>
<feature type="non-terminal residue" evidence="1">
    <location>
        <position position="1"/>
    </location>
</feature>
<reference evidence="1 2" key="1">
    <citation type="submission" date="2014-07" db="EMBL/GenBank/DDBJ databases">
        <authorList>
            <person name="Sibley D."/>
            <person name="Venepally P."/>
            <person name="Karamycheva S."/>
            <person name="Hadjithomas M."/>
            <person name="Khan A."/>
            <person name="Brunk B."/>
            <person name="Roos D."/>
            <person name="Caler E."/>
            <person name="Lorenzi H."/>
        </authorList>
    </citation>
    <scope>NUCLEOTIDE SEQUENCE [LARGE SCALE GENOMIC DNA]</scope>
    <source>
        <strain evidence="1 2">FOU</strain>
    </source>
</reference>
<evidence type="ECO:0000313" key="1">
    <source>
        <dbReference type="EMBL" id="KFG47751.1"/>
    </source>
</evidence>
<dbReference type="Proteomes" id="UP000028838">
    <property type="component" value="Unassembled WGS sequence"/>
</dbReference>
<dbReference type="EMBL" id="AEYH02001720">
    <property type="protein sequence ID" value="KFG47751.1"/>
    <property type="molecule type" value="Genomic_DNA"/>
</dbReference>
<accession>A0A086KTN3</accession>
<proteinExistence type="predicted"/>